<evidence type="ECO:0000256" key="1">
    <source>
        <dbReference type="SAM" id="SignalP"/>
    </source>
</evidence>
<comment type="caution">
    <text evidence="2">The sequence shown here is derived from an EMBL/GenBank/DDBJ whole genome shotgun (WGS) entry which is preliminary data.</text>
</comment>
<evidence type="ECO:0000313" key="2">
    <source>
        <dbReference type="EMBL" id="KAJ7040902.1"/>
    </source>
</evidence>
<name>A0AAD6TBH6_9AGAR</name>
<organism evidence="2 3">
    <name type="scientific">Mycena alexandri</name>
    <dbReference type="NCBI Taxonomy" id="1745969"/>
    <lineage>
        <taxon>Eukaryota</taxon>
        <taxon>Fungi</taxon>
        <taxon>Dikarya</taxon>
        <taxon>Basidiomycota</taxon>
        <taxon>Agaricomycotina</taxon>
        <taxon>Agaricomycetes</taxon>
        <taxon>Agaricomycetidae</taxon>
        <taxon>Agaricales</taxon>
        <taxon>Marasmiineae</taxon>
        <taxon>Mycenaceae</taxon>
        <taxon>Mycena</taxon>
    </lineage>
</organism>
<dbReference type="PANTHER" id="PTHR35040">
    <property type="match status" value="1"/>
</dbReference>
<protein>
    <submittedName>
        <fullName evidence="2">Spherulation-specific family 4-domain-containing protein</fullName>
    </submittedName>
</protein>
<accession>A0AAD6TBH6</accession>
<sequence>MILATLLSVLAFLAVVHAQTGIIVPLYSYPETNATWEPLEMVISTFSANVQFYVIVNPDSGPGVTDTNYQEAVTALHAYANVLLVAYVLTGYGRRPLYEVQQDIKMYAGWPAATGLAGIFFNETLAGLTHTYMAYTNVARNPVTFLMVYVDHRQEKEQNLKKGTSRIEDW</sequence>
<evidence type="ECO:0000313" key="3">
    <source>
        <dbReference type="Proteomes" id="UP001218188"/>
    </source>
</evidence>
<reference evidence="2" key="1">
    <citation type="submission" date="2023-03" db="EMBL/GenBank/DDBJ databases">
        <title>Massive genome expansion in bonnet fungi (Mycena s.s.) driven by repeated elements and novel gene families across ecological guilds.</title>
        <authorList>
            <consortium name="Lawrence Berkeley National Laboratory"/>
            <person name="Harder C.B."/>
            <person name="Miyauchi S."/>
            <person name="Viragh M."/>
            <person name="Kuo A."/>
            <person name="Thoen E."/>
            <person name="Andreopoulos B."/>
            <person name="Lu D."/>
            <person name="Skrede I."/>
            <person name="Drula E."/>
            <person name="Henrissat B."/>
            <person name="Morin E."/>
            <person name="Kohler A."/>
            <person name="Barry K."/>
            <person name="LaButti K."/>
            <person name="Morin E."/>
            <person name="Salamov A."/>
            <person name="Lipzen A."/>
            <person name="Mereny Z."/>
            <person name="Hegedus B."/>
            <person name="Baldrian P."/>
            <person name="Stursova M."/>
            <person name="Weitz H."/>
            <person name="Taylor A."/>
            <person name="Grigoriev I.V."/>
            <person name="Nagy L.G."/>
            <person name="Martin F."/>
            <person name="Kauserud H."/>
        </authorList>
    </citation>
    <scope>NUCLEOTIDE SEQUENCE</scope>
    <source>
        <strain evidence="2">CBHHK200</strain>
    </source>
</reference>
<feature type="signal peptide" evidence="1">
    <location>
        <begin position="1"/>
        <end position="18"/>
    </location>
</feature>
<gene>
    <name evidence="2" type="ORF">C8F04DRAFT_1305501</name>
</gene>
<dbReference type="InterPro" id="IPR021986">
    <property type="entry name" value="Spherulin4"/>
</dbReference>
<dbReference type="EMBL" id="JARJCM010000019">
    <property type="protein sequence ID" value="KAJ7040902.1"/>
    <property type="molecule type" value="Genomic_DNA"/>
</dbReference>
<dbReference type="Proteomes" id="UP001218188">
    <property type="component" value="Unassembled WGS sequence"/>
</dbReference>
<keyword evidence="1" id="KW-0732">Signal</keyword>
<proteinExistence type="predicted"/>
<feature type="chain" id="PRO_5042107097" evidence="1">
    <location>
        <begin position="19"/>
        <end position="170"/>
    </location>
</feature>
<dbReference type="PANTHER" id="PTHR35040:SF9">
    <property type="entry name" value="4-LIKE CELL SURFACE PROTEIN, PUTATIVE (AFU_ORTHOLOGUE AFUA_4G14080)-RELATED"/>
    <property type="match status" value="1"/>
</dbReference>
<keyword evidence="3" id="KW-1185">Reference proteome</keyword>
<dbReference type="Pfam" id="PF12138">
    <property type="entry name" value="Spherulin4"/>
    <property type="match status" value="1"/>
</dbReference>
<dbReference type="AlphaFoldDB" id="A0AAD6TBH6"/>